<keyword evidence="3" id="KW-1185">Reference proteome</keyword>
<sequence>MERYMMSSNDTFGESLYASLILILVLYVLLRCLAHIINLATQAVISTRSKAKYFNPHDDDAEILPDVDAERDEVGLIRMISVSVLHGR</sequence>
<gene>
    <name evidence="2" type="ORF">BDN70DRAFT_879188</name>
</gene>
<protein>
    <submittedName>
        <fullName evidence="2">Uncharacterized protein</fullName>
    </submittedName>
</protein>
<proteinExistence type="predicted"/>
<accession>A0A9P6D0V4</accession>
<evidence type="ECO:0000256" key="1">
    <source>
        <dbReference type="SAM" id="Phobius"/>
    </source>
</evidence>
<dbReference type="AlphaFoldDB" id="A0A9P6D0V4"/>
<keyword evidence="1" id="KW-1133">Transmembrane helix</keyword>
<reference evidence="2" key="1">
    <citation type="submission" date="2020-11" db="EMBL/GenBank/DDBJ databases">
        <authorList>
            <consortium name="DOE Joint Genome Institute"/>
            <person name="Ahrendt S."/>
            <person name="Riley R."/>
            <person name="Andreopoulos W."/>
            <person name="Labutti K."/>
            <person name="Pangilinan J."/>
            <person name="Ruiz-Duenas F.J."/>
            <person name="Barrasa J.M."/>
            <person name="Sanchez-Garcia M."/>
            <person name="Camarero S."/>
            <person name="Miyauchi S."/>
            <person name="Serrano A."/>
            <person name="Linde D."/>
            <person name="Babiker R."/>
            <person name="Drula E."/>
            <person name="Ayuso-Fernandez I."/>
            <person name="Pacheco R."/>
            <person name="Padilla G."/>
            <person name="Ferreira P."/>
            <person name="Barriuso J."/>
            <person name="Kellner H."/>
            <person name="Castanera R."/>
            <person name="Alfaro M."/>
            <person name="Ramirez L."/>
            <person name="Pisabarro A.G."/>
            <person name="Kuo A."/>
            <person name="Tritt A."/>
            <person name="Lipzen A."/>
            <person name="He G."/>
            <person name="Yan M."/>
            <person name="Ng V."/>
            <person name="Cullen D."/>
            <person name="Martin F."/>
            <person name="Rosso M.-N."/>
            <person name="Henrissat B."/>
            <person name="Hibbett D."/>
            <person name="Martinez A.T."/>
            <person name="Grigoriev I.V."/>
        </authorList>
    </citation>
    <scope>NUCLEOTIDE SEQUENCE</scope>
    <source>
        <strain evidence="2">CIRM-BRFM 674</strain>
    </source>
</reference>
<dbReference type="OrthoDB" id="3058799at2759"/>
<feature type="transmembrane region" description="Helical" evidence="1">
    <location>
        <begin position="16"/>
        <end position="40"/>
    </location>
</feature>
<evidence type="ECO:0000313" key="3">
    <source>
        <dbReference type="Proteomes" id="UP000807469"/>
    </source>
</evidence>
<organism evidence="2 3">
    <name type="scientific">Pholiota conissans</name>
    <dbReference type="NCBI Taxonomy" id="109636"/>
    <lineage>
        <taxon>Eukaryota</taxon>
        <taxon>Fungi</taxon>
        <taxon>Dikarya</taxon>
        <taxon>Basidiomycota</taxon>
        <taxon>Agaricomycotina</taxon>
        <taxon>Agaricomycetes</taxon>
        <taxon>Agaricomycetidae</taxon>
        <taxon>Agaricales</taxon>
        <taxon>Agaricineae</taxon>
        <taxon>Strophariaceae</taxon>
        <taxon>Pholiota</taxon>
    </lineage>
</organism>
<comment type="caution">
    <text evidence="2">The sequence shown here is derived from an EMBL/GenBank/DDBJ whole genome shotgun (WGS) entry which is preliminary data.</text>
</comment>
<evidence type="ECO:0000313" key="2">
    <source>
        <dbReference type="EMBL" id="KAF9479033.1"/>
    </source>
</evidence>
<name>A0A9P6D0V4_9AGAR</name>
<keyword evidence="1" id="KW-0472">Membrane</keyword>
<keyword evidence="1" id="KW-0812">Transmembrane</keyword>
<dbReference type="EMBL" id="MU155221">
    <property type="protein sequence ID" value="KAF9479033.1"/>
    <property type="molecule type" value="Genomic_DNA"/>
</dbReference>
<dbReference type="Proteomes" id="UP000807469">
    <property type="component" value="Unassembled WGS sequence"/>
</dbReference>